<feature type="transmembrane region" description="Helical" evidence="7">
    <location>
        <begin position="94"/>
        <end position="116"/>
    </location>
</feature>
<name>A0A261SKB0_9BORD</name>
<feature type="transmembrane region" description="Helical" evidence="7">
    <location>
        <begin position="190"/>
        <end position="216"/>
    </location>
</feature>
<comment type="similarity">
    <text evidence="2">Belongs to the UPF0324 family.</text>
</comment>
<sequence length="344" mass="34742">MNSLTRLHPVVPGLILSAGVALASVMAEQAEIALTGRAWLEALVIAILLGALVRTIWRPAGHFKRGIGFSAKTALEVAVALMGAQISFGAVARAGLPLVAGIAGTVVVAIAFSFMLGRSLGLPGKMSLLVACGNAICGNSAIAAVAPVIDADSDDVATSIAFTAVLGIAVVIALPFIAGALHLSPQSGGILAGLTVYAVPQVIAAAGPMGAAAIQVGTLVKLVRVLMLGPVVAVVSLLISRRAAAPGTASRVNMRSFTRFMPVFILAFLALAMARSLDVLPHALLSPAQSVSNLLTVLAMAGLGLGVDLRSVTAAGPRVVIVVTASLLLLGLIAYAMLRFMGLT</sequence>
<dbReference type="PANTHER" id="PTHR30106:SF2">
    <property type="entry name" value="UPF0324 INNER MEMBRANE PROTEIN YEIH"/>
    <property type="match status" value="1"/>
</dbReference>
<evidence type="ECO:0000256" key="3">
    <source>
        <dbReference type="ARBA" id="ARBA00022475"/>
    </source>
</evidence>
<evidence type="ECO:0000256" key="5">
    <source>
        <dbReference type="ARBA" id="ARBA00022989"/>
    </source>
</evidence>
<evidence type="ECO:0000256" key="2">
    <source>
        <dbReference type="ARBA" id="ARBA00007977"/>
    </source>
</evidence>
<dbReference type="OrthoDB" id="9805703at2"/>
<keyword evidence="3" id="KW-1003">Cell membrane</keyword>
<gene>
    <name evidence="8" type="ORF">CAL29_05735</name>
</gene>
<keyword evidence="6 7" id="KW-0472">Membrane</keyword>
<evidence type="ECO:0000313" key="9">
    <source>
        <dbReference type="Proteomes" id="UP000216020"/>
    </source>
</evidence>
<evidence type="ECO:0000256" key="1">
    <source>
        <dbReference type="ARBA" id="ARBA00004651"/>
    </source>
</evidence>
<dbReference type="EMBL" id="NEVM01000001">
    <property type="protein sequence ID" value="OZI37868.1"/>
    <property type="molecule type" value="Genomic_DNA"/>
</dbReference>
<dbReference type="PANTHER" id="PTHR30106">
    <property type="entry name" value="INNER MEMBRANE PROTEIN YEIH-RELATED"/>
    <property type="match status" value="1"/>
</dbReference>
<dbReference type="AlphaFoldDB" id="A0A261SKB0"/>
<dbReference type="InterPro" id="IPR018383">
    <property type="entry name" value="UPF0324_pro"/>
</dbReference>
<dbReference type="Proteomes" id="UP000216020">
    <property type="component" value="Unassembled WGS sequence"/>
</dbReference>
<evidence type="ECO:0000313" key="8">
    <source>
        <dbReference type="EMBL" id="OZI37868.1"/>
    </source>
</evidence>
<feature type="transmembrane region" description="Helical" evidence="7">
    <location>
        <begin position="37"/>
        <end position="57"/>
    </location>
</feature>
<evidence type="ECO:0000256" key="6">
    <source>
        <dbReference type="ARBA" id="ARBA00023136"/>
    </source>
</evidence>
<feature type="transmembrane region" description="Helical" evidence="7">
    <location>
        <begin position="319"/>
        <end position="338"/>
    </location>
</feature>
<accession>A0A261SKB0</accession>
<keyword evidence="4 7" id="KW-0812">Transmembrane</keyword>
<proteinExistence type="inferred from homology"/>
<dbReference type="GO" id="GO:0005886">
    <property type="term" value="C:plasma membrane"/>
    <property type="evidence" value="ECO:0007669"/>
    <property type="project" value="UniProtKB-SubCell"/>
</dbReference>
<dbReference type="RefSeq" id="WP_094851968.1">
    <property type="nucleotide sequence ID" value="NZ_NEVM01000001.1"/>
</dbReference>
<feature type="transmembrane region" description="Helical" evidence="7">
    <location>
        <begin position="260"/>
        <end position="277"/>
    </location>
</feature>
<feature type="transmembrane region" description="Helical" evidence="7">
    <location>
        <begin position="161"/>
        <end position="183"/>
    </location>
</feature>
<keyword evidence="9" id="KW-1185">Reference proteome</keyword>
<feature type="transmembrane region" description="Helical" evidence="7">
    <location>
        <begin position="69"/>
        <end position="88"/>
    </location>
</feature>
<feature type="transmembrane region" description="Helical" evidence="7">
    <location>
        <begin position="128"/>
        <end position="149"/>
    </location>
</feature>
<evidence type="ECO:0000256" key="4">
    <source>
        <dbReference type="ARBA" id="ARBA00022692"/>
    </source>
</evidence>
<comment type="caution">
    <text evidence="8">The sequence shown here is derived from an EMBL/GenBank/DDBJ whole genome shotgun (WGS) entry which is preliminary data.</text>
</comment>
<feature type="transmembrane region" description="Helical" evidence="7">
    <location>
        <begin position="289"/>
        <end position="307"/>
    </location>
</feature>
<feature type="transmembrane region" description="Helical" evidence="7">
    <location>
        <begin position="222"/>
        <end position="239"/>
    </location>
</feature>
<organism evidence="8 9">
    <name type="scientific">Bordetella genomosp. 10</name>
    <dbReference type="NCBI Taxonomy" id="1416804"/>
    <lineage>
        <taxon>Bacteria</taxon>
        <taxon>Pseudomonadati</taxon>
        <taxon>Pseudomonadota</taxon>
        <taxon>Betaproteobacteria</taxon>
        <taxon>Burkholderiales</taxon>
        <taxon>Alcaligenaceae</taxon>
        <taxon>Bordetella</taxon>
    </lineage>
</organism>
<evidence type="ECO:0000256" key="7">
    <source>
        <dbReference type="SAM" id="Phobius"/>
    </source>
</evidence>
<reference evidence="9" key="1">
    <citation type="submission" date="2017-05" db="EMBL/GenBank/DDBJ databases">
        <title>Complete and WGS of Bordetella genogroups.</title>
        <authorList>
            <person name="Spilker T."/>
            <person name="Lipuma J."/>
        </authorList>
    </citation>
    <scope>NUCLEOTIDE SEQUENCE [LARGE SCALE GENOMIC DNA]</scope>
    <source>
        <strain evidence="9">AU16122</strain>
    </source>
</reference>
<comment type="subcellular location">
    <subcellularLocation>
        <location evidence="1">Cell membrane</location>
        <topology evidence="1">Multi-pass membrane protein</topology>
    </subcellularLocation>
</comment>
<keyword evidence="5 7" id="KW-1133">Transmembrane helix</keyword>
<dbReference type="Pfam" id="PF03601">
    <property type="entry name" value="Cons_hypoth698"/>
    <property type="match status" value="1"/>
</dbReference>
<evidence type="ECO:0008006" key="10">
    <source>
        <dbReference type="Google" id="ProtNLM"/>
    </source>
</evidence>
<protein>
    <recommendedName>
        <fullName evidence="10">Sulfate exporter family transporter</fullName>
    </recommendedName>
</protein>